<dbReference type="CDD" id="cd00198">
    <property type="entry name" value="vWFA"/>
    <property type="match status" value="1"/>
</dbReference>
<evidence type="ECO:0000256" key="2">
    <source>
        <dbReference type="ARBA" id="ARBA00022525"/>
    </source>
</evidence>
<dbReference type="InterPro" id="IPR052969">
    <property type="entry name" value="Thr-specific_kinase-like"/>
</dbReference>
<dbReference type="Pfam" id="PF25106">
    <property type="entry name" value="VWA_4"/>
    <property type="match status" value="1"/>
</dbReference>
<reference evidence="7" key="1">
    <citation type="submission" date="2022-12" db="EMBL/GenBank/DDBJ databases">
        <title>Bacterial isolates from different developmental stages of Nematostella vectensis.</title>
        <authorList>
            <person name="Fraune S."/>
        </authorList>
    </citation>
    <scope>NUCLEOTIDE SEQUENCE</scope>
    <source>
        <strain evidence="7">G21630-S1</strain>
    </source>
</reference>
<dbReference type="PROSITE" id="PS50234">
    <property type="entry name" value="VWFA"/>
    <property type="match status" value="1"/>
</dbReference>
<dbReference type="EMBL" id="JAPWGY010000002">
    <property type="protein sequence ID" value="MCZ4280285.1"/>
    <property type="molecule type" value="Genomic_DNA"/>
</dbReference>
<dbReference type="PANTHER" id="PTHR47763">
    <property type="entry name" value="ALPHA-PROTEIN KINASE VWKA"/>
    <property type="match status" value="1"/>
</dbReference>
<evidence type="ECO:0000256" key="3">
    <source>
        <dbReference type="ARBA" id="ARBA00022729"/>
    </source>
</evidence>
<evidence type="ECO:0000313" key="7">
    <source>
        <dbReference type="EMBL" id="MCZ4280285.1"/>
    </source>
</evidence>
<evidence type="ECO:0000313" key="8">
    <source>
        <dbReference type="Proteomes" id="UP001069802"/>
    </source>
</evidence>
<dbReference type="Gene3D" id="3.40.50.410">
    <property type="entry name" value="von Willebrand factor, type A domain"/>
    <property type="match status" value="1"/>
</dbReference>
<dbReference type="Proteomes" id="UP001069802">
    <property type="component" value="Unassembled WGS sequence"/>
</dbReference>
<evidence type="ECO:0000256" key="4">
    <source>
        <dbReference type="SAM" id="Coils"/>
    </source>
</evidence>
<name>A0ABT4LGQ9_9PROT</name>
<dbReference type="InterPro" id="IPR056861">
    <property type="entry name" value="HMCN1-like_VWA"/>
</dbReference>
<keyword evidence="8" id="KW-1185">Reference proteome</keyword>
<feature type="coiled-coil region" evidence="4">
    <location>
        <begin position="316"/>
        <end position="350"/>
    </location>
</feature>
<keyword evidence="2" id="KW-0964">Secreted</keyword>
<organism evidence="7 8">
    <name type="scientific">Kiloniella laminariae</name>
    <dbReference type="NCBI Taxonomy" id="454162"/>
    <lineage>
        <taxon>Bacteria</taxon>
        <taxon>Pseudomonadati</taxon>
        <taxon>Pseudomonadota</taxon>
        <taxon>Alphaproteobacteria</taxon>
        <taxon>Rhodospirillales</taxon>
        <taxon>Kiloniellaceae</taxon>
        <taxon>Kiloniella</taxon>
    </lineage>
</organism>
<comment type="caution">
    <text evidence="7">The sequence shown here is derived from an EMBL/GenBank/DDBJ whole genome shotgun (WGS) entry which is preliminary data.</text>
</comment>
<feature type="domain" description="VWFA" evidence="6">
    <location>
        <begin position="40"/>
        <end position="227"/>
    </location>
</feature>
<dbReference type="InterPro" id="IPR036465">
    <property type="entry name" value="vWFA_dom_sf"/>
</dbReference>
<dbReference type="SUPFAM" id="SSF53300">
    <property type="entry name" value="vWA-like"/>
    <property type="match status" value="1"/>
</dbReference>
<dbReference type="RefSeq" id="WP_269422495.1">
    <property type="nucleotide sequence ID" value="NZ_JAPWGY010000002.1"/>
</dbReference>
<protein>
    <submittedName>
        <fullName evidence="7">VWA domain-containing protein</fullName>
    </submittedName>
</protein>
<keyword evidence="4" id="KW-0175">Coiled coil</keyword>
<proteinExistence type="predicted"/>
<dbReference type="InterPro" id="IPR002035">
    <property type="entry name" value="VWF_A"/>
</dbReference>
<comment type="subcellular location">
    <subcellularLocation>
        <location evidence="1">Secreted</location>
    </subcellularLocation>
</comment>
<dbReference type="SMART" id="SM00327">
    <property type="entry name" value="VWA"/>
    <property type="match status" value="1"/>
</dbReference>
<feature type="chain" id="PRO_5046036077" evidence="5">
    <location>
        <begin position="28"/>
        <end position="378"/>
    </location>
</feature>
<accession>A0ABT4LGQ9</accession>
<feature type="signal peptide" evidence="5">
    <location>
        <begin position="1"/>
        <end position="27"/>
    </location>
</feature>
<evidence type="ECO:0000256" key="5">
    <source>
        <dbReference type="SAM" id="SignalP"/>
    </source>
</evidence>
<evidence type="ECO:0000259" key="6">
    <source>
        <dbReference type="PROSITE" id="PS50234"/>
    </source>
</evidence>
<evidence type="ECO:0000256" key="1">
    <source>
        <dbReference type="ARBA" id="ARBA00004613"/>
    </source>
</evidence>
<gene>
    <name evidence="7" type="ORF">O4H49_05825</name>
</gene>
<sequence>MFKSPRFLFTSLMASVAILSSSTIVMAANHENSTSKDRVEVAFVLDTTGSMADLIDGAKRKIWSIANTIVDIHPDADIRMALIGYRDIGDDYVVKPFPMNKDIQGLYGNLVRFEADGGGDTPEAVNEALNTAVRKLDWDEDSNTQRIIFLVGDAPPHMDYANAPQYPEIIEVANKKGIIINAVQAGEDSETRDIWKEIAQRGHGRYIPIPQDGGKITIIETPFDNDIIILQRRIDETVIPYGSDSEQSEVRSKMTLKSAAPEAVQVENSKFYAKRSAEKEVITGGGDLVADVRNDSVALDKIEEKQLPEDLQGLSLAQKQDYLKEKLAARAELEQKMALLIKKHDDYIAEQLKARENAPAKADSFDQVVTETLREQLK</sequence>
<keyword evidence="3 5" id="KW-0732">Signal</keyword>